<dbReference type="RefSeq" id="WP_154321970.1">
    <property type="nucleotide sequence ID" value="NZ_CP045695.1"/>
</dbReference>
<organism evidence="3 4">
    <name type="scientific">Clostridium scindens (strain JCM 10418 / VPI 12708)</name>
    <dbReference type="NCBI Taxonomy" id="29347"/>
    <lineage>
        <taxon>Bacteria</taxon>
        <taxon>Bacillati</taxon>
        <taxon>Bacillota</taxon>
        <taxon>Clostridia</taxon>
        <taxon>Lachnospirales</taxon>
        <taxon>Lachnospiraceae</taxon>
    </lineage>
</organism>
<proteinExistence type="predicted"/>
<evidence type="ECO:0000313" key="4">
    <source>
        <dbReference type="Proteomes" id="UP000462363"/>
    </source>
</evidence>
<feature type="compositionally biased region" description="Basic and acidic residues" evidence="1">
    <location>
        <begin position="95"/>
        <end position="112"/>
    </location>
</feature>
<evidence type="ECO:0000256" key="1">
    <source>
        <dbReference type="SAM" id="MobiDB-lite"/>
    </source>
</evidence>
<evidence type="ECO:0000256" key="2">
    <source>
        <dbReference type="SAM" id="Phobius"/>
    </source>
</evidence>
<dbReference type="Proteomes" id="UP000462363">
    <property type="component" value="Unassembled WGS sequence"/>
</dbReference>
<dbReference type="EMBL" id="VUMB01000009">
    <property type="protein sequence ID" value="MSS39849.1"/>
    <property type="molecule type" value="Genomic_DNA"/>
</dbReference>
<evidence type="ECO:0000313" key="3">
    <source>
        <dbReference type="EMBL" id="MSS39849.1"/>
    </source>
</evidence>
<feature type="transmembrane region" description="Helical" evidence="2">
    <location>
        <begin position="200"/>
        <end position="220"/>
    </location>
</feature>
<sequence>MRDILFSLYSVWVYGNREDANCHPAGLGRNSLVACADLSRQRIAVECRNAERWWMPLKAGMFMGLKSLAVFLAVLCAGVSLAGCGLVDSVQPDSTHSDSVHSDSENSDSVRSDWDYSELGDEEMQGKDFRRPWLRRLGGTWRKSRRVMKAGRGLRFYLMGRKVRRTAVTRRPLLSRDIALIKTLESFAASSKKRARSKRIWFSIGGWILLFSGYAGKYGLV</sequence>
<keyword evidence="2" id="KW-0812">Transmembrane</keyword>
<feature type="transmembrane region" description="Helical" evidence="2">
    <location>
        <begin position="68"/>
        <end position="87"/>
    </location>
</feature>
<gene>
    <name evidence="3" type="ORF">FYJ37_05685</name>
</gene>
<keyword evidence="2" id="KW-0472">Membrane</keyword>
<comment type="caution">
    <text evidence="3">The sequence shown here is derived from an EMBL/GenBank/DDBJ whole genome shotgun (WGS) entry which is preliminary data.</text>
</comment>
<feature type="region of interest" description="Disordered" evidence="1">
    <location>
        <begin position="92"/>
        <end position="112"/>
    </location>
</feature>
<name>A0A844FBB7_CLOSV</name>
<reference evidence="3 4" key="1">
    <citation type="submission" date="2019-08" db="EMBL/GenBank/DDBJ databases">
        <title>In-depth cultivation of the pig gut microbiome towards novel bacterial diversity and tailored functional studies.</title>
        <authorList>
            <person name="Wylensek D."/>
            <person name="Hitch T.C.A."/>
            <person name="Clavel T."/>
        </authorList>
    </citation>
    <scope>NUCLEOTIDE SEQUENCE [LARGE SCALE GENOMIC DNA]</scope>
    <source>
        <strain evidence="3 4">BL-389-WT-3D</strain>
    </source>
</reference>
<keyword evidence="2" id="KW-1133">Transmembrane helix</keyword>
<dbReference type="AlphaFoldDB" id="A0A844FBB7"/>
<protein>
    <submittedName>
        <fullName evidence="3">Uncharacterized protein</fullName>
    </submittedName>
</protein>
<accession>A0A844FBB7</accession>